<evidence type="ECO:0000256" key="1">
    <source>
        <dbReference type="SAM" id="MobiDB-lite"/>
    </source>
</evidence>
<evidence type="ECO:0000313" key="3">
    <source>
        <dbReference type="Proteomes" id="UP000759131"/>
    </source>
</evidence>
<keyword evidence="3" id="KW-1185">Reference proteome</keyword>
<dbReference type="EMBL" id="OC860033">
    <property type="protein sequence ID" value="CAD7628200.1"/>
    <property type="molecule type" value="Genomic_DNA"/>
</dbReference>
<protein>
    <submittedName>
        <fullName evidence="2">Uncharacterized protein</fullName>
    </submittedName>
</protein>
<proteinExistence type="predicted"/>
<dbReference type="EMBL" id="CAJPIZ010005458">
    <property type="protein sequence ID" value="CAG2108630.1"/>
    <property type="molecule type" value="Genomic_DNA"/>
</dbReference>
<accession>A0A7R9KRX5</accession>
<feature type="compositionally biased region" description="Polar residues" evidence="1">
    <location>
        <begin position="1"/>
        <end position="20"/>
    </location>
</feature>
<feature type="region of interest" description="Disordered" evidence="1">
    <location>
        <begin position="1"/>
        <end position="22"/>
    </location>
</feature>
<dbReference type="Proteomes" id="UP000759131">
    <property type="component" value="Unassembled WGS sequence"/>
</dbReference>
<organism evidence="2">
    <name type="scientific">Medioppia subpectinata</name>
    <dbReference type="NCBI Taxonomy" id="1979941"/>
    <lineage>
        <taxon>Eukaryota</taxon>
        <taxon>Metazoa</taxon>
        <taxon>Ecdysozoa</taxon>
        <taxon>Arthropoda</taxon>
        <taxon>Chelicerata</taxon>
        <taxon>Arachnida</taxon>
        <taxon>Acari</taxon>
        <taxon>Acariformes</taxon>
        <taxon>Sarcoptiformes</taxon>
        <taxon>Oribatida</taxon>
        <taxon>Brachypylina</taxon>
        <taxon>Oppioidea</taxon>
        <taxon>Oppiidae</taxon>
        <taxon>Medioppia</taxon>
    </lineage>
</organism>
<gene>
    <name evidence="2" type="ORF">OSB1V03_LOCUS8622</name>
</gene>
<dbReference type="OrthoDB" id="435311at2759"/>
<dbReference type="InterPro" id="IPR028156">
    <property type="entry name" value="RIP"/>
</dbReference>
<dbReference type="PANTHER" id="PTHR31742:SF1">
    <property type="entry name" value="RPA-INTERACTING PROTEIN"/>
    <property type="match status" value="1"/>
</dbReference>
<evidence type="ECO:0000313" key="2">
    <source>
        <dbReference type="EMBL" id="CAD7628200.1"/>
    </source>
</evidence>
<dbReference type="GO" id="GO:0005634">
    <property type="term" value="C:nucleus"/>
    <property type="evidence" value="ECO:0007669"/>
    <property type="project" value="TreeGrafter"/>
</dbReference>
<dbReference type="GO" id="GO:0006606">
    <property type="term" value="P:protein import into nucleus"/>
    <property type="evidence" value="ECO:0007669"/>
    <property type="project" value="TreeGrafter"/>
</dbReference>
<sequence>MNQMIDSNDTFKSPKSGSQRKTSHIALYKTSPNWQHIYKKECVSRLNDRRKESRSRLIERFRNIDLNETPINVEEMVDSEKHNIVEQVMRSVWDQYTSQLPPIDPNDVSDFMEHIRQELLIEENQYWEEMLEWRKEEEVQWMVTNRDSVVCFFCQKNPLKMNALIDNKTELICNKCGFYLQTPVCSRSDFMFKDLNYICL</sequence>
<dbReference type="AlphaFoldDB" id="A0A7R9KRX5"/>
<dbReference type="PANTHER" id="PTHR31742">
    <property type="entry name" value="RPA-INTERACTING PROTEIN RPAIN"/>
    <property type="match status" value="1"/>
</dbReference>
<name>A0A7R9KRX5_9ACAR</name>
<reference evidence="2" key="1">
    <citation type="submission" date="2020-11" db="EMBL/GenBank/DDBJ databases">
        <authorList>
            <person name="Tran Van P."/>
        </authorList>
    </citation>
    <scope>NUCLEOTIDE SEQUENCE</scope>
</reference>